<protein>
    <recommendedName>
        <fullName evidence="3">RiboL-PSP-HEPN domain-containing protein</fullName>
    </recommendedName>
</protein>
<dbReference type="STRING" id="1121305.CLCOL_00050"/>
<accession>A0A151ARQ0</accession>
<dbReference type="Proteomes" id="UP000075374">
    <property type="component" value="Unassembled WGS sequence"/>
</dbReference>
<proteinExistence type="predicted"/>
<evidence type="ECO:0000313" key="2">
    <source>
        <dbReference type="Proteomes" id="UP000075374"/>
    </source>
</evidence>
<reference evidence="1 2" key="1">
    <citation type="submission" date="2016-02" db="EMBL/GenBank/DDBJ databases">
        <title>Genome sequence of Clostridium colicanis DSM 13634.</title>
        <authorList>
            <person name="Poehlein A."/>
            <person name="Daniel R."/>
        </authorList>
    </citation>
    <scope>NUCLEOTIDE SEQUENCE [LARGE SCALE GENOMIC DNA]</scope>
    <source>
        <strain evidence="1 2">DSM 13634</strain>
    </source>
</reference>
<organism evidence="1 2">
    <name type="scientific">Clostridium colicanis DSM 13634</name>
    <dbReference type="NCBI Taxonomy" id="1121305"/>
    <lineage>
        <taxon>Bacteria</taxon>
        <taxon>Bacillati</taxon>
        <taxon>Bacillota</taxon>
        <taxon>Clostridia</taxon>
        <taxon>Eubacteriales</taxon>
        <taxon>Clostridiaceae</taxon>
        <taxon>Clostridium</taxon>
    </lineage>
</organism>
<dbReference type="PATRIC" id="fig|1121305.3.peg.5"/>
<keyword evidence="2" id="KW-1185">Reference proteome</keyword>
<dbReference type="RefSeq" id="WP_061856967.1">
    <property type="nucleotide sequence ID" value="NZ_LTBB01000001.1"/>
</dbReference>
<evidence type="ECO:0008006" key="3">
    <source>
        <dbReference type="Google" id="ProtNLM"/>
    </source>
</evidence>
<dbReference type="EMBL" id="LTBB01000001">
    <property type="protein sequence ID" value="KYH30067.1"/>
    <property type="molecule type" value="Genomic_DNA"/>
</dbReference>
<sequence length="196" mass="23063">MESSIGCTVTITNMSSELFDDALYYKELSEKTDDFFLKRRYQRTSLICFCASAEAWMNQVIKEQLKNKKTLTQREQELFDFINNADKDIPKGYSNIRKRLYNFLPNTIIGKTINWSSNKQDVFENYIELSGYRNSVVHYVSGKVKDLEVETMKNILNKAPDIIEELFEKYADMGSLLKVPSWYKERKSRVQKLESR</sequence>
<gene>
    <name evidence="1" type="ORF">CLCOL_00050</name>
</gene>
<evidence type="ECO:0000313" key="1">
    <source>
        <dbReference type="EMBL" id="KYH30067.1"/>
    </source>
</evidence>
<dbReference type="AlphaFoldDB" id="A0A151ARQ0"/>
<comment type="caution">
    <text evidence="1">The sequence shown here is derived from an EMBL/GenBank/DDBJ whole genome shotgun (WGS) entry which is preliminary data.</text>
</comment>
<name>A0A151ARQ0_9CLOT</name>